<keyword evidence="3" id="KW-1185">Reference proteome</keyword>
<name>A0ABU6TR20_9FABA</name>
<comment type="caution">
    <text evidence="2">The sequence shown here is derived from an EMBL/GenBank/DDBJ whole genome shotgun (WGS) entry which is preliminary data.</text>
</comment>
<sequence length="217" mass="24667">MGSKVIYYEYEAHKEYDDGDVEATTELGTIKIRRYHSNDEKFSHSVRSGRFDHDRPYEFLVAMLGGGGFAASGGTFNEFQPTPSATIAPPQMARIEPTLSLGPSVQTYPPCRRRIICVPARSSPAPRYSPLSRGHTQGDDAEMKESEEKEKSEPEEDPEEEEEKSKETSDTQSMGASTKSEFLRFMTSRQHLFFLWQLFVDQFTKPKSNFGIFFKHS</sequence>
<evidence type="ECO:0000256" key="1">
    <source>
        <dbReference type="SAM" id="MobiDB-lite"/>
    </source>
</evidence>
<feature type="compositionally biased region" description="Acidic residues" evidence="1">
    <location>
        <begin position="153"/>
        <end position="162"/>
    </location>
</feature>
<accession>A0ABU6TR20</accession>
<dbReference type="EMBL" id="JASCZI010091625">
    <property type="protein sequence ID" value="MED6150844.1"/>
    <property type="molecule type" value="Genomic_DNA"/>
</dbReference>
<reference evidence="2 3" key="1">
    <citation type="journal article" date="2023" name="Plants (Basel)">
        <title>Bridging the Gap: Combining Genomics and Transcriptomics Approaches to Understand Stylosanthes scabra, an Orphan Legume from the Brazilian Caatinga.</title>
        <authorList>
            <person name="Ferreira-Neto J.R.C."/>
            <person name="da Silva M.D."/>
            <person name="Binneck E."/>
            <person name="de Melo N.F."/>
            <person name="da Silva R.H."/>
            <person name="de Melo A.L.T.M."/>
            <person name="Pandolfi V."/>
            <person name="Bustamante F.O."/>
            <person name="Brasileiro-Vidal A.C."/>
            <person name="Benko-Iseppon A.M."/>
        </authorList>
    </citation>
    <scope>NUCLEOTIDE SEQUENCE [LARGE SCALE GENOMIC DNA]</scope>
    <source>
        <tissue evidence="2">Leaves</tissue>
    </source>
</reference>
<feature type="region of interest" description="Disordered" evidence="1">
    <location>
        <begin position="122"/>
        <end position="177"/>
    </location>
</feature>
<evidence type="ECO:0000313" key="3">
    <source>
        <dbReference type="Proteomes" id="UP001341840"/>
    </source>
</evidence>
<organism evidence="2 3">
    <name type="scientific">Stylosanthes scabra</name>
    <dbReference type="NCBI Taxonomy" id="79078"/>
    <lineage>
        <taxon>Eukaryota</taxon>
        <taxon>Viridiplantae</taxon>
        <taxon>Streptophyta</taxon>
        <taxon>Embryophyta</taxon>
        <taxon>Tracheophyta</taxon>
        <taxon>Spermatophyta</taxon>
        <taxon>Magnoliopsida</taxon>
        <taxon>eudicotyledons</taxon>
        <taxon>Gunneridae</taxon>
        <taxon>Pentapetalae</taxon>
        <taxon>rosids</taxon>
        <taxon>fabids</taxon>
        <taxon>Fabales</taxon>
        <taxon>Fabaceae</taxon>
        <taxon>Papilionoideae</taxon>
        <taxon>50 kb inversion clade</taxon>
        <taxon>dalbergioids sensu lato</taxon>
        <taxon>Dalbergieae</taxon>
        <taxon>Pterocarpus clade</taxon>
        <taxon>Stylosanthes</taxon>
    </lineage>
</organism>
<proteinExistence type="predicted"/>
<dbReference type="Proteomes" id="UP001341840">
    <property type="component" value="Unassembled WGS sequence"/>
</dbReference>
<feature type="compositionally biased region" description="Basic and acidic residues" evidence="1">
    <location>
        <begin position="136"/>
        <end position="152"/>
    </location>
</feature>
<evidence type="ECO:0000313" key="2">
    <source>
        <dbReference type="EMBL" id="MED6150844.1"/>
    </source>
</evidence>
<feature type="compositionally biased region" description="Low complexity" evidence="1">
    <location>
        <begin position="122"/>
        <end position="133"/>
    </location>
</feature>
<gene>
    <name evidence="2" type="ORF">PIB30_076515</name>
</gene>
<protein>
    <submittedName>
        <fullName evidence="2">Uncharacterized protein</fullName>
    </submittedName>
</protein>